<dbReference type="Proteomes" id="UP000324222">
    <property type="component" value="Unassembled WGS sequence"/>
</dbReference>
<keyword evidence="1" id="KW-0472">Membrane</keyword>
<proteinExistence type="predicted"/>
<evidence type="ECO:0008006" key="4">
    <source>
        <dbReference type="Google" id="ProtNLM"/>
    </source>
</evidence>
<keyword evidence="3" id="KW-1185">Reference proteome</keyword>
<accession>A0A5B7CVV2</accession>
<reference evidence="2 3" key="1">
    <citation type="submission" date="2019-05" db="EMBL/GenBank/DDBJ databases">
        <title>Another draft genome of Portunus trituberculatus and its Hox gene families provides insights of decapod evolution.</title>
        <authorList>
            <person name="Jeong J.-H."/>
            <person name="Song I."/>
            <person name="Kim S."/>
            <person name="Choi T."/>
            <person name="Kim D."/>
            <person name="Ryu S."/>
            <person name="Kim W."/>
        </authorList>
    </citation>
    <scope>NUCLEOTIDE SEQUENCE [LARGE SCALE GENOMIC DNA]</scope>
    <source>
        <tissue evidence="2">Muscle</tissue>
    </source>
</reference>
<name>A0A5B7CVV2_PORTR</name>
<feature type="transmembrane region" description="Helical" evidence="1">
    <location>
        <begin position="48"/>
        <end position="71"/>
    </location>
</feature>
<comment type="caution">
    <text evidence="2">The sequence shown here is derived from an EMBL/GenBank/DDBJ whole genome shotgun (WGS) entry which is preliminary data.</text>
</comment>
<evidence type="ECO:0000313" key="3">
    <source>
        <dbReference type="Proteomes" id="UP000324222"/>
    </source>
</evidence>
<sequence>MFGNVGVYSTERELLVWSRGDGLDDELGIGVRWTVRLVWGLWRGEVPLISYGCLDAIVVLLVGGPEIYLALFMSCRHSN</sequence>
<evidence type="ECO:0000256" key="1">
    <source>
        <dbReference type="SAM" id="Phobius"/>
    </source>
</evidence>
<keyword evidence="1" id="KW-0812">Transmembrane</keyword>
<gene>
    <name evidence="2" type="ORF">E2C01_006719</name>
</gene>
<keyword evidence="1" id="KW-1133">Transmembrane helix</keyword>
<dbReference type="AlphaFoldDB" id="A0A5B7CVV2"/>
<organism evidence="2 3">
    <name type="scientific">Portunus trituberculatus</name>
    <name type="common">Swimming crab</name>
    <name type="synonym">Neptunus trituberculatus</name>
    <dbReference type="NCBI Taxonomy" id="210409"/>
    <lineage>
        <taxon>Eukaryota</taxon>
        <taxon>Metazoa</taxon>
        <taxon>Ecdysozoa</taxon>
        <taxon>Arthropoda</taxon>
        <taxon>Crustacea</taxon>
        <taxon>Multicrustacea</taxon>
        <taxon>Malacostraca</taxon>
        <taxon>Eumalacostraca</taxon>
        <taxon>Eucarida</taxon>
        <taxon>Decapoda</taxon>
        <taxon>Pleocyemata</taxon>
        <taxon>Brachyura</taxon>
        <taxon>Eubrachyura</taxon>
        <taxon>Portunoidea</taxon>
        <taxon>Portunidae</taxon>
        <taxon>Portuninae</taxon>
        <taxon>Portunus</taxon>
    </lineage>
</organism>
<protein>
    <recommendedName>
        <fullName evidence="4">Transmembrane protein</fullName>
    </recommendedName>
</protein>
<dbReference type="EMBL" id="VSRR010000319">
    <property type="protein sequence ID" value="MPC13967.1"/>
    <property type="molecule type" value="Genomic_DNA"/>
</dbReference>
<evidence type="ECO:0000313" key="2">
    <source>
        <dbReference type="EMBL" id="MPC13967.1"/>
    </source>
</evidence>